<proteinExistence type="predicted"/>
<sequence length="70" mass="8099">MNSLPHIALQYEYIDPQGRKWHPYEVVFDTPEGEFGIHLYAISDEHAQLQLQDLRETGRISGQTIGVYPE</sequence>
<organism evidence="1 2">
    <name type="scientific">Advenella kashmirensis</name>
    <dbReference type="NCBI Taxonomy" id="310575"/>
    <lineage>
        <taxon>Bacteria</taxon>
        <taxon>Pseudomonadati</taxon>
        <taxon>Pseudomonadota</taxon>
        <taxon>Betaproteobacteria</taxon>
        <taxon>Burkholderiales</taxon>
        <taxon>Alcaligenaceae</taxon>
    </lineage>
</organism>
<name>A0A356LAE4_9BURK</name>
<reference evidence="1 2" key="1">
    <citation type="journal article" date="2018" name="Nat. Biotechnol.">
        <title>A standardized bacterial taxonomy based on genome phylogeny substantially revises the tree of life.</title>
        <authorList>
            <person name="Parks D.H."/>
            <person name="Chuvochina M."/>
            <person name="Waite D.W."/>
            <person name="Rinke C."/>
            <person name="Skarshewski A."/>
            <person name="Chaumeil P.A."/>
            <person name="Hugenholtz P."/>
        </authorList>
    </citation>
    <scope>NUCLEOTIDE SEQUENCE [LARGE SCALE GENOMIC DNA]</scope>
    <source>
        <strain evidence="1">UBA10707</strain>
    </source>
</reference>
<protein>
    <submittedName>
        <fullName evidence="1">Uncharacterized protein</fullName>
    </submittedName>
</protein>
<dbReference type="EMBL" id="DOEK01000003">
    <property type="protein sequence ID" value="HBP27894.1"/>
    <property type="molecule type" value="Genomic_DNA"/>
</dbReference>
<dbReference type="Proteomes" id="UP000264036">
    <property type="component" value="Unassembled WGS sequence"/>
</dbReference>
<comment type="caution">
    <text evidence="1">The sequence shown here is derived from an EMBL/GenBank/DDBJ whole genome shotgun (WGS) entry which is preliminary data.</text>
</comment>
<gene>
    <name evidence="1" type="ORF">DD666_00580</name>
</gene>
<evidence type="ECO:0000313" key="2">
    <source>
        <dbReference type="Proteomes" id="UP000264036"/>
    </source>
</evidence>
<accession>A0A356LAE4</accession>
<dbReference type="AlphaFoldDB" id="A0A356LAE4"/>
<evidence type="ECO:0000313" key="1">
    <source>
        <dbReference type="EMBL" id="HBP27894.1"/>
    </source>
</evidence>